<reference evidence="1 2" key="2">
    <citation type="journal article" date="2015" name="Biotechnol. Biofuels">
        <title>Bacteriophage application restores ethanol fermentation characteristics disrupted by Lactobacillus fermentum.</title>
        <authorList>
            <person name="Liu M."/>
            <person name="Bischoff K.M."/>
            <person name="Gill J.J."/>
            <person name="Mire-Criscione M.D."/>
            <person name="Berry J.D."/>
            <person name="Young R."/>
            <person name="Summer E.J."/>
        </authorList>
    </citation>
    <scope>NUCLEOTIDE SEQUENCE [LARGE SCALE GENOMIC DNA]</scope>
</reference>
<dbReference type="OrthoDB" id="7157at10239"/>
<dbReference type="GeneID" id="26793861"/>
<name>A0A0A7NP27_9CAUD</name>
<accession>A0A0A7NP27</accession>
<dbReference type="RefSeq" id="YP_009222311.1">
    <property type="nucleotide sequence ID" value="NC_029058.1"/>
</dbReference>
<organism evidence="1 2">
    <name type="scientific">Lactobacillus phage LfeInf</name>
    <dbReference type="NCBI Taxonomy" id="1567484"/>
    <lineage>
        <taxon>Viruses</taxon>
        <taxon>Duplodnaviria</taxon>
        <taxon>Heunggongvirae</taxon>
        <taxon>Uroviricota</taxon>
        <taxon>Caudoviricetes</taxon>
        <taxon>Herelleviridae</taxon>
        <taxon>Hopescreekvirus</taxon>
        <taxon>Hopescreekvirus LfeInf</taxon>
    </lineage>
</organism>
<sequence length="196" mass="22230">MAIADGYHRLSRVAFKQVDVNGNVIDTFNFAINPQNIQEQVATRTSYINTAQWGSVQELGTGERTITISGTTGWRQGLGFEDYKKLRLFLTAYTDSRMAPPATSSLRYLEFWNYTDEYWYDVAISPNGYSFTQDVSEPILVRYSITMIVRGRLDTASTDDKSQTLITDPYANNSGQSNLYYSNIGYTVRQMLNDGK</sequence>
<evidence type="ECO:0000313" key="1">
    <source>
        <dbReference type="EMBL" id="AIZ94699.1"/>
    </source>
</evidence>
<dbReference type="EMBL" id="KP054477">
    <property type="protein sequence ID" value="AIZ94699.1"/>
    <property type="molecule type" value="Genomic_DNA"/>
</dbReference>
<dbReference type="KEGG" id="vg:26793861"/>
<proteinExistence type="predicted"/>
<dbReference type="Pfam" id="PF23980">
    <property type="entry name" value="Phage_tail_tube_init"/>
    <property type="match status" value="1"/>
</dbReference>
<protein>
    <submittedName>
        <fullName evidence="1">Uncharacterized protein</fullName>
    </submittedName>
</protein>
<evidence type="ECO:0000313" key="2">
    <source>
        <dbReference type="Proteomes" id="UP000030922"/>
    </source>
</evidence>
<gene>
    <name evidence="1" type="ORF">LfeInf_073</name>
</gene>
<dbReference type="InterPro" id="IPR056958">
    <property type="entry name" value="Phage_tail_tube_init_put"/>
</dbReference>
<keyword evidence="2" id="KW-1185">Reference proteome</keyword>
<reference evidence="2" key="1">
    <citation type="submission" date="2014-10" db="EMBL/GenBank/DDBJ databases">
        <title>Characterization of Lactobacillus fermentum phage vB_S_LfeInf.</title>
        <authorList>
            <person name="Liu M."/>
            <person name="Gill J.J."/>
            <person name="Berry J."/>
            <person name="Young R.III."/>
            <person name="Summer E.J."/>
        </authorList>
    </citation>
    <scope>NUCLEOTIDE SEQUENCE [LARGE SCALE GENOMIC DNA]</scope>
</reference>
<dbReference type="Proteomes" id="UP000030922">
    <property type="component" value="Segment"/>
</dbReference>